<reference evidence="9" key="1">
    <citation type="submission" date="2020-08" db="EMBL/GenBank/DDBJ databases">
        <title>Sequencing the genomes of 1000 actinobacteria strains.</title>
        <authorList>
            <person name="Klenk H.-P."/>
        </authorList>
    </citation>
    <scope>NUCLEOTIDE SEQUENCE</scope>
    <source>
        <strain evidence="9">DSM 10695</strain>
    </source>
</reference>
<name>A0A923E2R9_9ACTO</name>
<feature type="transmembrane region" description="Helical" evidence="7">
    <location>
        <begin position="258"/>
        <end position="279"/>
    </location>
</feature>
<keyword evidence="10" id="KW-1185">Reference proteome</keyword>
<dbReference type="Gene3D" id="1.10.3720.10">
    <property type="entry name" value="MetI-like"/>
    <property type="match status" value="1"/>
</dbReference>
<gene>
    <name evidence="9" type="ORF">HD592_000347</name>
</gene>
<evidence type="ECO:0000256" key="5">
    <source>
        <dbReference type="ARBA" id="ARBA00022989"/>
    </source>
</evidence>
<dbReference type="GO" id="GO:0055085">
    <property type="term" value="P:transmembrane transport"/>
    <property type="evidence" value="ECO:0007669"/>
    <property type="project" value="InterPro"/>
</dbReference>
<dbReference type="AlphaFoldDB" id="A0A923E2R9"/>
<keyword evidence="9" id="KW-0762">Sugar transport</keyword>
<organism evidence="9 10">
    <name type="scientific">Schaalia hyovaginalis</name>
    <dbReference type="NCBI Taxonomy" id="29316"/>
    <lineage>
        <taxon>Bacteria</taxon>
        <taxon>Bacillati</taxon>
        <taxon>Actinomycetota</taxon>
        <taxon>Actinomycetes</taxon>
        <taxon>Actinomycetales</taxon>
        <taxon>Actinomycetaceae</taxon>
        <taxon>Schaalia</taxon>
    </lineage>
</organism>
<dbReference type="GO" id="GO:0005886">
    <property type="term" value="C:plasma membrane"/>
    <property type="evidence" value="ECO:0007669"/>
    <property type="project" value="UniProtKB-SubCell"/>
</dbReference>
<dbReference type="SUPFAM" id="SSF161098">
    <property type="entry name" value="MetI-like"/>
    <property type="match status" value="1"/>
</dbReference>
<dbReference type="RefSeq" id="WP_184451457.1">
    <property type="nucleotide sequence ID" value="NZ_JACHMK010000001.1"/>
</dbReference>
<evidence type="ECO:0000256" key="4">
    <source>
        <dbReference type="ARBA" id="ARBA00022692"/>
    </source>
</evidence>
<comment type="subcellular location">
    <subcellularLocation>
        <location evidence="1 7">Cell membrane</location>
        <topology evidence="1 7">Multi-pass membrane protein</topology>
    </subcellularLocation>
</comment>
<sequence>MNSTGRIERIIGWALMALLLAITLIPFAWAIRTALIPNADVFNGDYSPIPQRLTDVNFRRVLGLVSLEEDIAAGGTGAKMYFWLYLRNSFIFTGILVIGQVVTSTMAAYAFARLRFPGRDLVFGILLTGMMIPPIFIVLPNFVLIKDLGLLNSFAGLLAPYVLVSPFAIFFLRQFMLGLPKEVEEAAMLDGAGSWTTFRKVIVPMTSAPITTVAIIQAVFAWNEYLWPQLVGQHHTVRLLNVALAAFQQSSPSTRPDWTGLMAAATLQTIPMFIILIVLGRKLVSSISLTAAK</sequence>
<dbReference type="Pfam" id="PF00528">
    <property type="entry name" value="BPD_transp_1"/>
    <property type="match status" value="1"/>
</dbReference>
<dbReference type="Proteomes" id="UP000617426">
    <property type="component" value="Unassembled WGS sequence"/>
</dbReference>
<proteinExistence type="inferred from homology"/>
<evidence type="ECO:0000313" key="9">
    <source>
        <dbReference type="EMBL" id="MBB6333782.1"/>
    </source>
</evidence>
<feature type="transmembrane region" description="Helical" evidence="7">
    <location>
        <begin position="150"/>
        <end position="172"/>
    </location>
</feature>
<dbReference type="CDD" id="cd06261">
    <property type="entry name" value="TM_PBP2"/>
    <property type="match status" value="1"/>
</dbReference>
<evidence type="ECO:0000313" key="10">
    <source>
        <dbReference type="Proteomes" id="UP000617426"/>
    </source>
</evidence>
<accession>A0A923E2R9</accession>
<comment type="caution">
    <text evidence="9">The sequence shown here is derived from an EMBL/GenBank/DDBJ whole genome shotgun (WGS) entry which is preliminary data.</text>
</comment>
<dbReference type="PANTHER" id="PTHR43744:SF12">
    <property type="entry name" value="ABC TRANSPORTER PERMEASE PROTEIN MG189-RELATED"/>
    <property type="match status" value="1"/>
</dbReference>
<keyword evidence="5 7" id="KW-1133">Transmembrane helix</keyword>
<evidence type="ECO:0000256" key="2">
    <source>
        <dbReference type="ARBA" id="ARBA00022448"/>
    </source>
</evidence>
<dbReference type="InterPro" id="IPR000515">
    <property type="entry name" value="MetI-like"/>
</dbReference>
<dbReference type="EMBL" id="JACHMK010000001">
    <property type="protein sequence ID" value="MBB6333782.1"/>
    <property type="molecule type" value="Genomic_DNA"/>
</dbReference>
<evidence type="ECO:0000259" key="8">
    <source>
        <dbReference type="PROSITE" id="PS50928"/>
    </source>
</evidence>
<evidence type="ECO:0000256" key="6">
    <source>
        <dbReference type="ARBA" id="ARBA00023136"/>
    </source>
</evidence>
<dbReference type="PANTHER" id="PTHR43744">
    <property type="entry name" value="ABC TRANSPORTER PERMEASE PROTEIN MG189-RELATED-RELATED"/>
    <property type="match status" value="1"/>
</dbReference>
<evidence type="ECO:0000256" key="7">
    <source>
        <dbReference type="RuleBase" id="RU363032"/>
    </source>
</evidence>
<evidence type="ECO:0000256" key="3">
    <source>
        <dbReference type="ARBA" id="ARBA00022475"/>
    </source>
</evidence>
<evidence type="ECO:0000256" key="1">
    <source>
        <dbReference type="ARBA" id="ARBA00004651"/>
    </source>
</evidence>
<feature type="transmembrane region" description="Helical" evidence="7">
    <location>
        <begin position="90"/>
        <end position="112"/>
    </location>
</feature>
<protein>
    <submittedName>
        <fullName evidence="9">Multiple sugar transport system permease protein</fullName>
    </submittedName>
</protein>
<keyword evidence="6 7" id="KW-0472">Membrane</keyword>
<dbReference type="InterPro" id="IPR035906">
    <property type="entry name" value="MetI-like_sf"/>
</dbReference>
<comment type="similarity">
    <text evidence="7">Belongs to the binding-protein-dependent transport system permease family.</text>
</comment>
<feature type="transmembrane region" description="Helical" evidence="7">
    <location>
        <begin position="121"/>
        <end position="144"/>
    </location>
</feature>
<dbReference type="PROSITE" id="PS50928">
    <property type="entry name" value="ABC_TM1"/>
    <property type="match status" value="1"/>
</dbReference>
<keyword evidence="3" id="KW-1003">Cell membrane</keyword>
<keyword evidence="2 7" id="KW-0813">Transport</keyword>
<feature type="domain" description="ABC transmembrane type-1" evidence="8">
    <location>
        <begin position="86"/>
        <end position="279"/>
    </location>
</feature>
<keyword evidence="4 7" id="KW-0812">Transmembrane</keyword>
<feature type="transmembrane region" description="Helical" evidence="7">
    <location>
        <begin position="12"/>
        <end position="31"/>
    </location>
</feature>